<dbReference type="AlphaFoldDB" id="W7M1B4"/>
<dbReference type="STRING" id="334819.W7M1B4"/>
<dbReference type="KEGG" id="fvr:FVEG_03429"/>
<dbReference type="PANTHER" id="PTHR46082">
    <property type="entry name" value="ATP/GTP-BINDING PROTEIN-RELATED"/>
    <property type="match status" value="1"/>
</dbReference>
<organism evidence="1 2">
    <name type="scientific">Gibberella moniliformis (strain M3125 / FGSC 7600)</name>
    <name type="common">Maize ear and stalk rot fungus</name>
    <name type="synonym">Fusarium verticillioides</name>
    <dbReference type="NCBI Taxonomy" id="334819"/>
    <lineage>
        <taxon>Eukaryota</taxon>
        <taxon>Fungi</taxon>
        <taxon>Dikarya</taxon>
        <taxon>Ascomycota</taxon>
        <taxon>Pezizomycotina</taxon>
        <taxon>Sordariomycetes</taxon>
        <taxon>Hypocreomycetidae</taxon>
        <taxon>Hypocreales</taxon>
        <taxon>Nectriaceae</taxon>
        <taxon>Fusarium</taxon>
        <taxon>Fusarium fujikuroi species complex</taxon>
    </lineage>
</organism>
<dbReference type="Gene3D" id="3.40.50.1580">
    <property type="entry name" value="Nucleoside phosphorylase domain"/>
    <property type="match status" value="1"/>
</dbReference>
<dbReference type="SUPFAM" id="SSF53167">
    <property type="entry name" value="Purine and uridine phosphorylases"/>
    <property type="match status" value="1"/>
</dbReference>
<dbReference type="EMBL" id="DS022244">
    <property type="protein sequence ID" value="EWG41289.1"/>
    <property type="molecule type" value="Genomic_DNA"/>
</dbReference>
<name>W7M1B4_GIBM7</name>
<dbReference type="VEuPathDB" id="FungiDB:FVEG_03429"/>
<evidence type="ECO:0000313" key="1">
    <source>
        <dbReference type="EMBL" id="EWG41289.1"/>
    </source>
</evidence>
<dbReference type="EMBL" id="CM000582">
    <property type="protein sequence ID" value="EWG41289.1"/>
    <property type="molecule type" value="Genomic_DNA"/>
</dbReference>
<gene>
    <name evidence="1" type="ORF">FVEG_03429</name>
</gene>
<dbReference type="GeneID" id="30061572"/>
<dbReference type="Proteomes" id="UP000009096">
    <property type="component" value="Chromosome 5"/>
</dbReference>
<dbReference type="GO" id="GO:0003824">
    <property type="term" value="F:catalytic activity"/>
    <property type="evidence" value="ECO:0007669"/>
    <property type="project" value="InterPro"/>
</dbReference>
<protein>
    <submittedName>
        <fullName evidence="1">Uncharacterized protein</fullName>
    </submittedName>
</protein>
<sequence length="94" mass="10027">MTENPSIVIRGISDYADSHKNDDWQYYAAATAAACTKELLAYIDPRSDLEVSNTSTGKAATLSDASAGYNVFYGRGIQHSGSGNFSIGKDLNIS</sequence>
<dbReference type="PANTHER" id="PTHR46082:SF11">
    <property type="entry name" value="AAA+ ATPASE DOMAIN-CONTAINING PROTEIN-RELATED"/>
    <property type="match status" value="1"/>
</dbReference>
<accession>W7M1B4</accession>
<dbReference type="InterPro" id="IPR053137">
    <property type="entry name" value="NLR-like"/>
</dbReference>
<dbReference type="HOGENOM" id="CLU_2386336_0_0_1"/>
<dbReference type="RefSeq" id="XP_018747480.1">
    <property type="nucleotide sequence ID" value="XM_018891043.1"/>
</dbReference>
<dbReference type="eggNOG" id="ENOG502SHMZ">
    <property type="taxonomic scope" value="Eukaryota"/>
</dbReference>
<proteinExistence type="predicted"/>
<dbReference type="InterPro" id="IPR035994">
    <property type="entry name" value="Nucleoside_phosphorylase_sf"/>
</dbReference>
<keyword evidence="2" id="KW-1185">Reference proteome</keyword>
<evidence type="ECO:0000313" key="2">
    <source>
        <dbReference type="Proteomes" id="UP000009096"/>
    </source>
</evidence>
<reference evidence="1 2" key="1">
    <citation type="journal article" date="2010" name="Nature">
        <title>Comparative genomics reveals mobile pathogenicity chromosomes in Fusarium.</title>
        <authorList>
            <person name="Ma L.J."/>
            <person name="van der Does H.C."/>
            <person name="Borkovich K.A."/>
            <person name="Coleman J.J."/>
            <person name="Daboussi M.J."/>
            <person name="Di Pietro A."/>
            <person name="Dufresne M."/>
            <person name="Freitag M."/>
            <person name="Grabherr M."/>
            <person name="Henrissat B."/>
            <person name="Houterman P.M."/>
            <person name="Kang S."/>
            <person name="Shim W.B."/>
            <person name="Woloshuk C."/>
            <person name="Xie X."/>
            <person name="Xu J.R."/>
            <person name="Antoniw J."/>
            <person name="Baker S.E."/>
            <person name="Bluhm B.H."/>
            <person name="Breakspear A."/>
            <person name="Brown D.W."/>
            <person name="Butchko R.A."/>
            <person name="Chapman S."/>
            <person name="Coulson R."/>
            <person name="Coutinho P.M."/>
            <person name="Danchin E.G."/>
            <person name="Diener A."/>
            <person name="Gale L.R."/>
            <person name="Gardiner D.M."/>
            <person name="Goff S."/>
            <person name="Hammond-Kosack K.E."/>
            <person name="Hilburn K."/>
            <person name="Hua-Van A."/>
            <person name="Jonkers W."/>
            <person name="Kazan K."/>
            <person name="Kodira C.D."/>
            <person name="Koehrsen M."/>
            <person name="Kumar L."/>
            <person name="Lee Y.H."/>
            <person name="Li L."/>
            <person name="Manners J.M."/>
            <person name="Miranda-Saavedra D."/>
            <person name="Mukherjee M."/>
            <person name="Park G."/>
            <person name="Park J."/>
            <person name="Park S.Y."/>
            <person name="Proctor R.H."/>
            <person name="Regev A."/>
            <person name="Ruiz-Roldan M.C."/>
            <person name="Sain D."/>
            <person name="Sakthikumar S."/>
            <person name="Sykes S."/>
            <person name="Schwartz D.C."/>
            <person name="Turgeon B.G."/>
            <person name="Wapinski I."/>
            <person name="Yoder O."/>
            <person name="Young S."/>
            <person name="Zeng Q."/>
            <person name="Zhou S."/>
            <person name="Galagan J."/>
            <person name="Cuomo C.A."/>
            <person name="Kistler H.C."/>
            <person name="Rep M."/>
        </authorList>
    </citation>
    <scope>NUCLEOTIDE SEQUENCE [LARGE SCALE GENOMIC DNA]</scope>
    <source>
        <strain evidence="2">M3125 / FGSC 7600</strain>
    </source>
</reference>
<dbReference type="GO" id="GO:0009116">
    <property type="term" value="P:nucleoside metabolic process"/>
    <property type="evidence" value="ECO:0007669"/>
    <property type="project" value="InterPro"/>
</dbReference>